<feature type="coiled-coil region" evidence="2">
    <location>
        <begin position="447"/>
        <end position="502"/>
    </location>
</feature>
<evidence type="ECO:0000313" key="5">
    <source>
        <dbReference type="Proteomes" id="UP000292447"/>
    </source>
</evidence>
<dbReference type="Pfam" id="PF12757">
    <property type="entry name" value="Eisosome1"/>
    <property type="match status" value="1"/>
</dbReference>
<reference evidence="5" key="1">
    <citation type="submission" date="2019-03" db="EMBL/GenBank/DDBJ databases">
        <title>Snf2 controls pulcherriminic acid biosynthesis and connects pigmentation and antifungal activity of the yeast Metschnikowia pulcherrima.</title>
        <authorList>
            <person name="Gore-Lloyd D."/>
            <person name="Sumann I."/>
            <person name="Brachmann A.O."/>
            <person name="Schneeberger K."/>
            <person name="Ortiz-Merino R.A."/>
            <person name="Moreno-Beltran M."/>
            <person name="Schlaefli M."/>
            <person name="Kirner P."/>
            <person name="Santos Kron A."/>
            <person name="Wolfe K.H."/>
            <person name="Piel J."/>
            <person name="Ahrens C.H."/>
            <person name="Henk D."/>
            <person name="Freimoser F.M."/>
        </authorList>
    </citation>
    <scope>NUCLEOTIDE SEQUENCE [LARGE SCALE GENOMIC DNA]</scope>
    <source>
        <strain evidence="5">APC 1.2</strain>
    </source>
</reference>
<evidence type="ECO:0000256" key="3">
    <source>
        <dbReference type="SAM" id="MobiDB-lite"/>
    </source>
</evidence>
<feature type="compositionally biased region" description="Basic and acidic residues" evidence="3">
    <location>
        <begin position="724"/>
        <end position="735"/>
    </location>
</feature>
<proteinExistence type="inferred from homology"/>
<dbReference type="STRING" id="2163413.A0A4P6XQU8"/>
<sequence length="735" mass="82017">MSVYQTQGKPLSQQALYQQKLKQGFYNSPGKPNVGVASSASDTAALLAASTDLSVKPSYERLRAAPEAHTAATAVRLERSKNPVAAETPNAELGIPLSYDHGSVYRQAHTNSTSTMTLRTTPVKSVSKHGLISKPSTASTLNIGKISQVADKNSSLLLNKRFNPGQDHRSGIKPAEFLTEDEELLAAQSAGRSLTMKHGSNYTDSISTQKRTKTFQAADVVDATLLAAASAKAKERLSSINAIHHLDLREQAQLYSKALTAAQKNSEERLKAHKAGMVDLGGGLSLPISEVDKLANLIVQPVLDDIDSKAAAQRDFDQAKQTKQTELKSLHLKAKKEEENRKHSEKIQRLKEKDQRVQANEERKKAEDEKFAEHQTEHNTVVDTKTQELRDLQAKYAEEKEQLLKEKKENEERISEEESGLIKGRKEELDSMQKEKDEILKPTLDELKIETEKLKNLTDTKDQLTSEVRSGESLKAEYDAKIKELKEKLELTNDKIESTTKEHDEYVVKREATDKEVSELQVSTNKTLKEAEDTHKDLDRDLEALEITKKDNLNTKASHKKDIEQQIEEKVRGEHEINKQLPEHMQATVDEDRLRDTGSLFSFDEKKAAKKEVKQEEPKVTEQKPEKKEAVITPAKKEPVKAKKVEESPSKKRGFRARLKNAFLTPSPTKSETKTPPKATTTGSGKAAATAPATKETKVEKKKVDKPESVNTSNFDEDLSINNDGKKTGLFKEEI</sequence>
<dbReference type="InterPro" id="IPR024527">
    <property type="entry name" value="Eisosome1"/>
</dbReference>
<evidence type="ECO:0000256" key="1">
    <source>
        <dbReference type="ARBA" id="ARBA00008528"/>
    </source>
</evidence>
<evidence type="ECO:0008006" key="6">
    <source>
        <dbReference type="Google" id="ProtNLM"/>
    </source>
</evidence>
<feature type="compositionally biased region" description="Basic and acidic residues" evidence="3">
    <location>
        <begin position="603"/>
        <end position="650"/>
    </location>
</feature>
<evidence type="ECO:0000313" key="4">
    <source>
        <dbReference type="EMBL" id="QBM88124.1"/>
    </source>
</evidence>
<gene>
    <name evidence="4" type="primary">MPUL0C00870</name>
    <name evidence="4" type="ORF">METSCH_C00870</name>
</gene>
<feature type="compositionally biased region" description="Basic and acidic residues" evidence="3">
    <location>
        <begin position="403"/>
        <end position="413"/>
    </location>
</feature>
<keyword evidence="2" id="KW-0175">Coiled coil</keyword>
<comment type="similarity">
    <text evidence="1">Belongs to the EIS1 family.</text>
</comment>
<name>A0A4P6XQU8_9ASCO</name>
<dbReference type="Proteomes" id="UP000292447">
    <property type="component" value="Chromosome III"/>
</dbReference>
<evidence type="ECO:0000256" key="2">
    <source>
        <dbReference type="SAM" id="Coils"/>
    </source>
</evidence>
<feature type="compositionally biased region" description="Basic and acidic residues" evidence="3">
    <location>
        <begin position="573"/>
        <end position="582"/>
    </location>
</feature>
<dbReference type="AlphaFoldDB" id="A0A4P6XQU8"/>
<feature type="region of interest" description="Disordered" evidence="3">
    <location>
        <begin position="403"/>
        <end position="437"/>
    </location>
</feature>
<accession>A0A4P6XQU8</accession>
<feature type="compositionally biased region" description="Low complexity" evidence="3">
    <location>
        <begin position="665"/>
        <end position="694"/>
    </location>
</feature>
<feature type="compositionally biased region" description="Basic and acidic residues" evidence="3">
    <location>
        <begin position="695"/>
        <end position="708"/>
    </location>
</feature>
<feature type="compositionally biased region" description="Basic and acidic residues" evidence="3">
    <location>
        <begin position="424"/>
        <end position="437"/>
    </location>
</feature>
<protein>
    <recommendedName>
        <fullName evidence="6">Eisosome protein 1</fullName>
    </recommendedName>
</protein>
<dbReference type="EMBL" id="CP034458">
    <property type="protein sequence ID" value="QBM88124.1"/>
    <property type="molecule type" value="Genomic_DNA"/>
</dbReference>
<feature type="region of interest" description="Disordered" evidence="3">
    <location>
        <begin position="333"/>
        <end position="376"/>
    </location>
</feature>
<feature type="region of interest" description="Disordered" evidence="3">
    <location>
        <begin position="573"/>
        <end position="735"/>
    </location>
</feature>
<dbReference type="GO" id="GO:0070941">
    <property type="term" value="P:eisosome assembly"/>
    <property type="evidence" value="ECO:0007669"/>
    <property type="project" value="TreeGrafter"/>
</dbReference>
<keyword evidence="5" id="KW-1185">Reference proteome</keyword>
<dbReference type="PANTHER" id="PTHR28298:SF1">
    <property type="entry name" value="EISOSOME PROTEIN 1"/>
    <property type="match status" value="1"/>
</dbReference>
<organism evidence="4 5">
    <name type="scientific">Metschnikowia aff. pulcherrima</name>
    <dbReference type="NCBI Taxonomy" id="2163413"/>
    <lineage>
        <taxon>Eukaryota</taxon>
        <taxon>Fungi</taxon>
        <taxon>Dikarya</taxon>
        <taxon>Ascomycota</taxon>
        <taxon>Saccharomycotina</taxon>
        <taxon>Pichiomycetes</taxon>
        <taxon>Metschnikowiaceae</taxon>
        <taxon>Metschnikowia</taxon>
    </lineage>
</organism>
<dbReference type="PANTHER" id="PTHR28298">
    <property type="entry name" value="EISOSOME PROTEIN 1"/>
    <property type="match status" value="1"/>
</dbReference>